<sequence length="71" mass="8848">MKENINLETVHYYENEMFKIRLNFNGREPYKWVTIQYKNFFNEQQTNIRYDTLNDLNQKIRTKLNTALREL</sequence>
<accession>A0A814MJV9</accession>
<proteinExistence type="predicted"/>
<dbReference type="Proteomes" id="UP000663870">
    <property type="component" value="Unassembled WGS sequence"/>
</dbReference>
<dbReference type="EMBL" id="CAJNOL010000469">
    <property type="protein sequence ID" value="CAF1079356.1"/>
    <property type="molecule type" value="Genomic_DNA"/>
</dbReference>
<organism evidence="1 2">
    <name type="scientific">Rotaria sordida</name>
    <dbReference type="NCBI Taxonomy" id="392033"/>
    <lineage>
        <taxon>Eukaryota</taxon>
        <taxon>Metazoa</taxon>
        <taxon>Spiralia</taxon>
        <taxon>Gnathifera</taxon>
        <taxon>Rotifera</taxon>
        <taxon>Eurotatoria</taxon>
        <taxon>Bdelloidea</taxon>
        <taxon>Philodinida</taxon>
        <taxon>Philodinidae</taxon>
        <taxon>Rotaria</taxon>
    </lineage>
</organism>
<reference evidence="1" key="1">
    <citation type="submission" date="2021-02" db="EMBL/GenBank/DDBJ databases">
        <authorList>
            <person name="Nowell W R."/>
        </authorList>
    </citation>
    <scope>NUCLEOTIDE SEQUENCE</scope>
</reference>
<evidence type="ECO:0000313" key="1">
    <source>
        <dbReference type="EMBL" id="CAF1079356.1"/>
    </source>
</evidence>
<gene>
    <name evidence="1" type="ORF">JXQ802_LOCUS18104</name>
</gene>
<evidence type="ECO:0000313" key="2">
    <source>
        <dbReference type="Proteomes" id="UP000663870"/>
    </source>
</evidence>
<keyword evidence="2" id="KW-1185">Reference proteome</keyword>
<comment type="caution">
    <text evidence="1">The sequence shown here is derived from an EMBL/GenBank/DDBJ whole genome shotgun (WGS) entry which is preliminary data.</text>
</comment>
<name>A0A814MJV9_9BILA</name>
<dbReference type="AlphaFoldDB" id="A0A814MJV9"/>
<protein>
    <submittedName>
        <fullName evidence="1">Uncharacterized protein</fullName>
    </submittedName>
</protein>